<organism evidence="1 2">
    <name type="scientific">Methylotuvimicrobium alcaliphilum (strain DSM 19304 / NCIMB 14124 / VKM B-2133 / 20Z)</name>
    <name type="common">Methylomicrobium alcaliphilum</name>
    <dbReference type="NCBI Taxonomy" id="1091494"/>
    <lineage>
        <taxon>Bacteria</taxon>
        <taxon>Pseudomonadati</taxon>
        <taxon>Pseudomonadota</taxon>
        <taxon>Gammaproteobacteria</taxon>
        <taxon>Methylococcales</taxon>
        <taxon>Methylococcaceae</taxon>
        <taxon>Methylotuvimicrobium</taxon>
    </lineage>
</organism>
<dbReference type="Proteomes" id="UP000008315">
    <property type="component" value="Chromosome"/>
</dbReference>
<accession>G4SUX2</accession>
<evidence type="ECO:0000313" key="1">
    <source>
        <dbReference type="EMBL" id="CCE24031.1"/>
    </source>
</evidence>
<dbReference type="STRING" id="1091494.MEALZ_2350"/>
<protein>
    <submittedName>
        <fullName evidence="1">Uncharacterized protein</fullName>
    </submittedName>
</protein>
<proteinExistence type="predicted"/>
<sequence>MHTGLKLTRACVEAPKSNPVWISTENRGNQKNEEKKLNDLLISVIVVHYPVHS</sequence>
<gene>
    <name evidence="1" type="ordered locus">MEALZ_2350</name>
</gene>
<name>G4SUX2_META2</name>
<dbReference type="HOGENOM" id="CLU_3063289_0_0_6"/>
<dbReference type="AlphaFoldDB" id="G4SUX2"/>
<reference evidence="2" key="1">
    <citation type="journal article" date="2012" name="J. Bacteriol.">
        <title>Genome sequence of the haloalkaliphilic methanotrophic bacterium Methylomicrobium alcaliphilum 20Z.</title>
        <authorList>
            <person name="Vuilleumier S."/>
            <person name="Khmelenina V.N."/>
            <person name="Bringel F."/>
            <person name="Reshetnikov A.S."/>
            <person name="Lajus A."/>
            <person name="Mangenot S."/>
            <person name="Rouy Z."/>
            <person name="Op den Camp H.J."/>
            <person name="Jetten M.S."/>
            <person name="Dispirito A.A."/>
            <person name="Dunfield P."/>
            <person name="Klotz M.G."/>
            <person name="Semrau J.D."/>
            <person name="Stein L.Y."/>
            <person name="Barbe V."/>
            <person name="Medigue C."/>
            <person name="Trotsenko Y.A."/>
            <person name="Kalyuzhnaya M.G."/>
        </authorList>
    </citation>
    <scope>NUCLEOTIDE SEQUENCE [LARGE SCALE GENOMIC DNA]</scope>
    <source>
        <strain evidence="2">DSM 19304 / NCIMB 14124 / VKM B-2133 / 20Z</strain>
    </source>
</reference>
<dbReference type="KEGG" id="mah:MEALZ_2350"/>
<evidence type="ECO:0000313" key="2">
    <source>
        <dbReference type="Proteomes" id="UP000008315"/>
    </source>
</evidence>
<keyword evidence="2" id="KW-1185">Reference proteome</keyword>
<dbReference type="EMBL" id="FO082060">
    <property type="protein sequence ID" value="CCE24031.1"/>
    <property type="molecule type" value="Genomic_DNA"/>
</dbReference>